<proteinExistence type="predicted"/>
<feature type="domain" description="Fatty acid desaturase" evidence="2">
    <location>
        <begin position="62"/>
        <end position="335"/>
    </location>
</feature>
<evidence type="ECO:0000313" key="3">
    <source>
        <dbReference type="EMBL" id="KAA9345558.1"/>
    </source>
</evidence>
<dbReference type="Proteomes" id="UP000326570">
    <property type="component" value="Unassembled WGS sequence"/>
</dbReference>
<dbReference type="GO" id="GO:0016020">
    <property type="term" value="C:membrane"/>
    <property type="evidence" value="ECO:0007669"/>
    <property type="project" value="TreeGrafter"/>
</dbReference>
<reference evidence="3 4" key="1">
    <citation type="submission" date="2019-09" db="EMBL/GenBank/DDBJ databases">
        <title>Genome sequence of Adhaeribacter sp. M2.</title>
        <authorList>
            <person name="Srinivasan S."/>
        </authorList>
    </citation>
    <scope>NUCLEOTIDE SEQUENCE [LARGE SCALE GENOMIC DNA]</scope>
    <source>
        <strain evidence="3 4">M2</strain>
    </source>
</reference>
<dbReference type="CDD" id="cd03506">
    <property type="entry name" value="Delta6-FADS-like"/>
    <property type="match status" value="1"/>
</dbReference>
<comment type="caution">
    <text evidence="3">The sequence shown here is derived from an EMBL/GenBank/DDBJ whole genome shotgun (WGS) entry which is preliminary data.</text>
</comment>
<dbReference type="PIRSF" id="PIRSF015921">
    <property type="entry name" value="FA_sphinglp_des"/>
    <property type="match status" value="1"/>
</dbReference>
<keyword evidence="1" id="KW-1133">Transmembrane helix</keyword>
<dbReference type="AlphaFoldDB" id="A0A5N1J9A1"/>
<protein>
    <submittedName>
        <fullName evidence="3">Acyl-CoA desaturase</fullName>
    </submittedName>
</protein>
<keyword evidence="1" id="KW-0812">Transmembrane</keyword>
<name>A0A5N1J9A1_9BACT</name>
<dbReference type="Pfam" id="PF00487">
    <property type="entry name" value="FA_desaturase"/>
    <property type="match status" value="1"/>
</dbReference>
<feature type="transmembrane region" description="Helical" evidence="1">
    <location>
        <begin position="161"/>
        <end position="180"/>
    </location>
</feature>
<dbReference type="PANTHER" id="PTHR19353:SF19">
    <property type="entry name" value="DELTA(5) FATTY ACID DESATURASE C-RELATED"/>
    <property type="match status" value="1"/>
</dbReference>
<feature type="transmembrane region" description="Helical" evidence="1">
    <location>
        <begin position="64"/>
        <end position="86"/>
    </location>
</feature>
<feature type="transmembrane region" description="Helical" evidence="1">
    <location>
        <begin position="98"/>
        <end position="117"/>
    </location>
</feature>
<evidence type="ECO:0000256" key="1">
    <source>
        <dbReference type="SAM" id="Phobius"/>
    </source>
</evidence>
<dbReference type="PANTHER" id="PTHR19353">
    <property type="entry name" value="FATTY ACID DESATURASE 2"/>
    <property type="match status" value="1"/>
</dbReference>
<evidence type="ECO:0000313" key="4">
    <source>
        <dbReference type="Proteomes" id="UP000326570"/>
    </source>
</evidence>
<dbReference type="GO" id="GO:0016717">
    <property type="term" value="F:oxidoreductase activity, acting on paired donors, with oxidation of a pair of donors resulting in the reduction of molecular oxygen to two molecules of water"/>
    <property type="evidence" value="ECO:0007669"/>
    <property type="project" value="TreeGrafter"/>
</dbReference>
<sequence length="356" mass="40899">MAAPRFTAPTNDFFSELKARINDHFEQKGTSPTGNSKLFTKAIILVLGFVGLYVHLVFFTPPAWLAVLECILLGSAGASIGFNIMHDGAHGSFSESKWLNNIAGLSLNVLGGNVFMWNTKHNVIHHTYTNIDDVDDDLDARPFLRLCQSQKKYKLHKYQHYYFWAIYAFLYIYWIGYSDFHKYFTGKVGDFKIAKMKRSEHISFWAFKVLFAAFFIALPIFMVGFLPWLIGFLVFTMSTGLVMSIVFQLAHTVSETHFPLPEAKTNKMEEAWAIHQLKTTANFATNNKMVSWFSGGLNFQIEHHLFPKISHVHYPEISKIIKKACQDYGVEYIEFPRLRTAIYSHIMHLRQLALAN</sequence>
<organism evidence="3 4">
    <name type="scientific">Adhaeribacter soli</name>
    <dbReference type="NCBI Taxonomy" id="2607655"/>
    <lineage>
        <taxon>Bacteria</taxon>
        <taxon>Pseudomonadati</taxon>
        <taxon>Bacteroidota</taxon>
        <taxon>Cytophagia</taxon>
        <taxon>Cytophagales</taxon>
        <taxon>Hymenobacteraceae</taxon>
        <taxon>Adhaeribacter</taxon>
    </lineage>
</organism>
<dbReference type="InterPro" id="IPR005804">
    <property type="entry name" value="FA_desaturase_dom"/>
</dbReference>
<dbReference type="GO" id="GO:0008610">
    <property type="term" value="P:lipid biosynthetic process"/>
    <property type="evidence" value="ECO:0007669"/>
    <property type="project" value="UniProtKB-ARBA"/>
</dbReference>
<dbReference type="EMBL" id="VTWT01000001">
    <property type="protein sequence ID" value="KAA9345558.1"/>
    <property type="molecule type" value="Genomic_DNA"/>
</dbReference>
<dbReference type="RefSeq" id="WP_150901700.1">
    <property type="nucleotide sequence ID" value="NZ_VTWT01000001.1"/>
</dbReference>
<feature type="transmembrane region" description="Helical" evidence="1">
    <location>
        <begin position="201"/>
        <end position="222"/>
    </location>
</feature>
<feature type="transmembrane region" description="Helical" evidence="1">
    <location>
        <begin position="228"/>
        <end position="250"/>
    </location>
</feature>
<gene>
    <name evidence="3" type="ORF">F0P94_00255</name>
</gene>
<keyword evidence="1" id="KW-0472">Membrane</keyword>
<evidence type="ECO:0000259" key="2">
    <source>
        <dbReference type="Pfam" id="PF00487"/>
    </source>
</evidence>
<accession>A0A5N1J9A1</accession>
<dbReference type="InterPro" id="IPR012171">
    <property type="entry name" value="Fatty_acid_desaturase"/>
</dbReference>
<feature type="transmembrane region" description="Helical" evidence="1">
    <location>
        <begin position="38"/>
        <end position="58"/>
    </location>
</feature>
<keyword evidence="4" id="KW-1185">Reference proteome</keyword>